<dbReference type="InterPro" id="IPR005471">
    <property type="entry name" value="Tscrpt_reg_IclR_N"/>
</dbReference>
<dbReference type="GO" id="GO:0003677">
    <property type="term" value="F:DNA binding"/>
    <property type="evidence" value="ECO:0007669"/>
    <property type="project" value="InterPro"/>
</dbReference>
<proteinExistence type="predicted"/>
<gene>
    <name evidence="4" type="ORF">HALOF300_03015</name>
</gene>
<dbReference type="Gene3D" id="1.10.10.10">
    <property type="entry name" value="Winged helix-like DNA-binding domain superfamily/Winged helix DNA-binding domain"/>
    <property type="match status" value="1"/>
</dbReference>
<sequence length="251" mass="26344">MLAVTDSAVPLSVIARQVGLPPSTTHNLLISLVEEDYATNTDGSYRLGPRAAAIASAGEESLLDALRSATDQIASTTGHSAIAVSLIGGVPKEVAYSPGTDLVTVGRTAATDAGSALDLATGRLLVAYEDPASWPRYIAEHPDVAGWPVDRWNGVLERFRQAGIGLRLPRPDQSPRISASGVAVPAWRHPGKPAWAIGCSAPWSLGADEVLTVAHELWRAGSALARQLGLKEYPVPEPTESTVAEVYQAAL</sequence>
<organism evidence="4 5">
    <name type="scientific">Occultella aeris</name>
    <dbReference type="NCBI Taxonomy" id="2761496"/>
    <lineage>
        <taxon>Bacteria</taxon>
        <taxon>Bacillati</taxon>
        <taxon>Actinomycetota</taxon>
        <taxon>Actinomycetes</taxon>
        <taxon>Micrococcales</taxon>
        <taxon>Ruaniaceae</taxon>
        <taxon>Occultella</taxon>
    </lineage>
</organism>
<evidence type="ECO:0000313" key="5">
    <source>
        <dbReference type="Proteomes" id="UP000419743"/>
    </source>
</evidence>
<dbReference type="InterPro" id="IPR036390">
    <property type="entry name" value="WH_DNA-bd_sf"/>
</dbReference>
<keyword evidence="1" id="KW-0805">Transcription regulation</keyword>
<dbReference type="SUPFAM" id="SSF46785">
    <property type="entry name" value="Winged helix' DNA-binding domain"/>
    <property type="match status" value="1"/>
</dbReference>
<reference evidence="4 5" key="1">
    <citation type="submission" date="2019-11" db="EMBL/GenBank/DDBJ databases">
        <authorList>
            <person name="Criscuolo A."/>
        </authorList>
    </citation>
    <scope>NUCLEOTIDE SEQUENCE [LARGE SCALE GENOMIC DNA]</scope>
    <source>
        <strain evidence="4">CIP111667</strain>
    </source>
</reference>
<dbReference type="Proteomes" id="UP000419743">
    <property type="component" value="Unassembled WGS sequence"/>
</dbReference>
<dbReference type="SUPFAM" id="SSF55781">
    <property type="entry name" value="GAF domain-like"/>
    <property type="match status" value="1"/>
</dbReference>
<evidence type="ECO:0000313" key="4">
    <source>
        <dbReference type="EMBL" id="VZO38159.1"/>
    </source>
</evidence>
<dbReference type="PROSITE" id="PS51077">
    <property type="entry name" value="HTH_ICLR"/>
    <property type="match status" value="1"/>
</dbReference>
<keyword evidence="5" id="KW-1185">Reference proteome</keyword>
<dbReference type="AlphaFoldDB" id="A0A7M4DLJ8"/>
<dbReference type="GO" id="GO:0003700">
    <property type="term" value="F:DNA-binding transcription factor activity"/>
    <property type="evidence" value="ECO:0007669"/>
    <property type="project" value="TreeGrafter"/>
</dbReference>
<evidence type="ECO:0000259" key="3">
    <source>
        <dbReference type="PROSITE" id="PS51077"/>
    </source>
</evidence>
<dbReference type="PANTHER" id="PTHR30136:SF24">
    <property type="entry name" value="HTH-TYPE TRANSCRIPTIONAL REPRESSOR ALLR"/>
    <property type="match status" value="1"/>
</dbReference>
<keyword evidence="2" id="KW-0804">Transcription</keyword>
<dbReference type="InterPro" id="IPR029016">
    <property type="entry name" value="GAF-like_dom_sf"/>
</dbReference>
<dbReference type="Pfam" id="PF09339">
    <property type="entry name" value="HTH_IclR"/>
    <property type="match status" value="1"/>
</dbReference>
<dbReference type="InterPro" id="IPR036388">
    <property type="entry name" value="WH-like_DNA-bd_sf"/>
</dbReference>
<name>A0A7M4DLJ8_9MICO</name>
<dbReference type="PANTHER" id="PTHR30136">
    <property type="entry name" value="HELIX-TURN-HELIX TRANSCRIPTIONAL REGULATOR, ICLR FAMILY"/>
    <property type="match status" value="1"/>
</dbReference>
<accession>A0A7M4DLJ8</accession>
<dbReference type="GO" id="GO:0045892">
    <property type="term" value="P:negative regulation of DNA-templated transcription"/>
    <property type="evidence" value="ECO:0007669"/>
    <property type="project" value="TreeGrafter"/>
</dbReference>
<comment type="caution">
    <text evidence="4">The sequence shown here is derived from an EMBL/GenBank/DDBJ whole genome shotgun (WGS) entry which is preliminary data.</text>
</comment>
<dbReference type="Gene3D" id="3.30.450.40">
    <property type="match status" value="1"/>
</dbReference>
<dbReference type="InterPro" id="IPR050707">
    <property type="entry name" value="HTH_MetabolicPath_Reg"/>
</dbReference>
<dbReference type="EMBL" id="CACRYJ010000045">
    <property type="protein sequence ID" value="VZO38159.1"/>
    <property type="molecule type" value="Genomic_DNA"/>
</dbReference>
<protein>
    <submittedName>
        <fullName evidence="4">IclR helix-turn-helix domain protein</fullName>
    </submittedName>
</protein>
<evidence type="ECO:0000256" key="1">
    <source>
        <dbReference type="ARBA" id="ARBA00023015"/>
    </source>
</evidence>
<feature type="domain" description="HTH iclR-type" evidence="3">
    <location>
        <begin position="1"/>
        <end position="49"/>
    </location>
</feature>
<evidence type="ECO:0000256" key="2">
    <source>
        <dbReference type="ARBA" id="ARBA00023163"/>
    </source>
</evidence>